<reference evidence="1 2" key="1">
    <citation type="journal article" date="2013" name="Proc. Natl. Acad. Sci. U.S.A.">
        <title>Twelve previously unknown phage genera are ubiquitous in global oceans.</title>
        <authorList>
            <person name="Holmfeldt K."/>
            <person name="Solonenko N."/>
            <person name="Shah M."/>
            <person name="Corrier K."/>
            <person name="Riemann L."/>
            <person name="Verberkmoes N.C."/>
            <person name="Sullivan M.B."/>
        </authorList>
    </citation>
    <scope>NUCLEOTIDE SEQUENCE [LARGE SCALE GENOMIC DNA]</scope>
    <source>
        <strain evidence="1">Phi14:2</strain>
    </source>
</reference>
<dbReference type="EMBL" id="KC821624">
    <property type="protein sequence ID" value="AGO48891.1"/>
    <property type="molecule type" value="Genomic_DNA"/>
</dbReference>
<dbReference type="Proteomes" id="UP000014725">
    <property type="component" value="Segment"/>
</dbReference>
<organism evidence="1 2">
    <name type="scientific">Cellulophaga phage phi14:2</name>
    <dbReference type="NCBI Taxonomy" id="1327990"/>
    <lineage>
        <taxon>Viruses</taxon>
        <taxon>Duplodnaviria</taxon>
        <taxon>Heunggongvirae</taxon>
        <taxon>Uroviricota</taxon>
        <taxon>Caudoviricetes</taxon>
        <taxon>Crassvirales</taxon>
        <taxon>Steigviridae</taxon>
        <taxon>Asinivirinae</taxon>
        <taxon>Akihdevirus</taxon>
        <taxon>Akihdevirus balticus</taxon>
    </lineage>
</organism>
<protein>
    <submittedName>
        <fullName evidence="1">Uncharacterized protein</fullName>
    </submittedName>
</protein>
<accession>S0A0I7</accession>
<name>S0A0I7_9CAUD</name>
<proteinExistence type="predicted"/>
<evidence type="ECO:0000313" key="1">
    <source>
        <dbReference type="EMBL" id="AGO48891.1"/>
    </source>
</evidence>
<sequence length="36" mass="4341">MSCKSPIFRVFQGYWYKFMHMTTINLFSSIGLCYHC</sequence>
<keyword evidence="2" id="KW-1185">Reference proteome</keyword>
<reference evidence="2" key="2">
    <citation type="submission" date="2013-03" db="EMBL/GenBank/DDBJ databases">
        <title>The Cellulophaga phages: a novel, diverse, and globally ubiquitous model system.</title>
        <authorList>
            <person name="Holmfeldt K."/>
            <person name="Solonenko N."/>
            <person name="Shah M."/>
            <person name="Corrier K."/>
            <person name="Riemann L."/>
            <person name="VerBerkmoes N.C."/>
            <person name="Sullivan M.B."/>
        </authorList>
    </citation>
    <scope>NUCLEOTIDE SEQUENCE [LARGE SCALE GENOMIC DNA]</scope>
</reference>
<gene>
    <name evidence="1" type="ORF">Phi14:2_gp013</name>
</gene>
<evidence type="ECO:0000313" key="2">
    <source>
        <dbReference type="Proteomes" id="UP000014725"/>
    </source>
</evidence>